<evidence type="ECO:0000256" key="1">
    <source>
        <dbReference type="SAM" id="MobiDB-lite"/>
    </source>
</evidence>
<organism evidence="2">
    <name type="scientific">Anguilla anguilla</name>
    <name type="common">European freshwater eel</name>
    <name type="synonym">Muraena anguilla</name>
    <dbReference type="NCBI Taxonomy" id="7936"/>
    <lineage>
        <taxon>Eukaryota</taxon>
        <taxon>Metazoa</taxon>
        <taxon>Chordata</taxon>
        <taxon>Craniata</taxon>
        <taxon>Vertebrata</taxon>
        <taxon>Euteleostomi</taxon>
        <taxon>Actinopterygii</taxon>
        <taxon>Neopterygii</taxon>
        <taxon>Teleostei</taxon>
        <taxon>Anguilliformes</taxon>
        <taxon>Anguillidae</taxon>
        <taxon>Anguilla</taxon>
    </lineage>
</organism>
<dbReference type="EMBL" id="GBXM01002298">
    <property type="protein sequence ID" value="JAI06280.1"/>
    <property type="molecule type" value="Transcribed_RNA"/>
</dbReference>
<accession>A0A0E9XUF8</accession>
<protein>
    <submittedName>
        <fullName evidence="2">Uncharacterized protein</fullName>
    </submittedName>
</protein>
<feature type="region of interest" description="Disordered" evidence="1">
    <location>
        <begin position="1"/>
        <end position="38"/>
    </location>
</feature>
<reference evidence="2" key="2">
    <citation type="journal article" date="2015" name="Fish Shellfish Immunol.">
        <title>Early steps in the European eel (Anguilla anguilla)-Vibrio vulnificus interaction in the gills: Role of the RtxA13 toxin.</title>
        <authorList>
            <person name="Callol A."/>
            <person name="Pajuelo D."/>
            <person name="Ebbesson L."/>
            <person name="Teles M."/>
            <person name="MacKenzie S."/>
            <person name="Amaro C."/>
        </authorList>
    </citation>
    <scope>NUCLEOTIDE SEQUENCE</scope>
</reference>
<evidence type="ECO:0000313" key="2">
    <source>
        <dbReference type="EMBL" id="JAI06280.1"/>
    </source>
</evidence>
<name>A0A0E9XUF8_ANGAN</name>
<sequence>MTFRHPQRNMTQALVGNNRPDAAKSKRTANAGVRLCPG</sequence>
<proteinExistence type="predicted"/>
<reference evidence="2" key="1">
    <citation type="submission" date="2014-11" db="EMBL/GenBank/DDBJ databases">
        <authorList>
            <person name="Amaro Gonzalez C."/>
        </authorList>
    </citation>
    <scope>NUCLEOTIDE SEQUENCE</scope>
</reference>
<dbReference type="AlphaFoldDB" id="A0A0E9XUF8"/>